<reference evidence="1 2" key="1">
    <citation type="submission" date="2013-11" db="EMBL/GenBank/DDBJ databases">
        <title>Opisthorchis viverrini - life in the bile duct.</title>
        <authorList>
            <person name="Young N.D."/>
            <person name="Nagarajan N."/>
            <person name="Lin S.J."/>
            <person name="Korhonen P.K."/>
            <person name="Jex A.R."/>
            <person name="Hall R.S."/>
            <person name="Safavi-Hemami H."/>
            <person name="Kaewkong W."/>
            <person name="Bertrand D."/>
            <person name="Gao S."/>
            <person name="Seet Q."/>
            <person name="Wongkham S."/>
            <person name="Teh B.T."/>
            <person name="Wongkham C."/>
            <person name="Intapan P.M."/>
            <person name="Maleewong W."/>
            <person name="Yang X."/>
            <person name="Hu M."/>
            <person name="Wang Z."/>
            <person name="Hofmann A."/>
            <person name="Sternberg P.W."/>
            <person name="Tan P."/>
            <person name="Wang J."/>
            <person name="Gasser R.B."/>
        </authorList>
    </citation>
    <scope>NUCLEOTIDE SEQUENCE [LARGE SCALE GENOMIC DNA]</scope>
</reference>
<dbReference type="CTD" id="20315549"/>
<name>A0A075A380_OPIVI</name>
<accession>A0A075A380</accession>
<keyword evidence="2" id="KW-1185">Reference proteome</keyword>
<protein>
    <submittedName>
        <fullName evidence="1">Uncharacterized protein</fullName>
    </submittedName>
</protein>
<sequence length="98" mass="11177">MDRYAQTERRKSGTRFHLDQEVLTAFYILFFITEITSISKISSINPAACSLIYRDSRIHGISRIDTQDRGFRPSFSGRFCSCRSVAVVHLKGTGEKRA</sequence>
<dbReference type="RefSeq" id="XP_009163631.1">
    <property type="nucleotide sequence ID" value="XM_009165367.1"/>
</dbReference>
<dbReference type="KEGG" id="ovi:T265_01361"/>
<dbReference type="AlphaFoldDB" id="A0A075A380"/>
<proteinExistence type="predicted"/>
<dbReference type="EMBL" id="KL596632">
    <property type="protein sequence ID" value="KER32682.1"/>
    <property type="molecule type" value="Genomic_DNA"/>
</dbReference>
<dbReference type="GeneID" id="20315549"/>
<organism evidence="1 2">
    <name type="scientific">Opisthorchis viverrini</name>
    <name type="common">Southeast Asian liver fluke</name>
    <dbReference type="NCBI Taxonomy" id="6198"/>
    <lineage>
        <taxon>Eukaryota</taxon>
        <taxon>Metazoa</taxon>
        <taxon>Spiralia</taxon>
        <taxon>Lophotrochozoa</taxon>
        <taxon>Platyhelminthes</taxon>
        <taxon>Trematoda</taxon>
        <taxon>Digenea</taxon>
        <taxon>Opisthorchiida</taxon>
        <taxon>Opisthorchiata</taxon>
        <taxon>Opisthorchiidae</taxon>
        <taxon>Opisthorchis</taxon>
    </lineage>
</organism>
<gene>
    <name evidence="1" type="ORF">T265_01361</name>
</gene>
<evidence type="ECO:0000313" key="2">
    <source>
        <dbReference type="Proteomes" id="UP000054324"/>
    </source>
</evidence>
<evidence type="ECO:0000313" key="1">
    <source>
        <dbReference type="EMBL" id="KER32682.1"/>
    </source>
</evidence>
<dbReference type="Proteomes" id="UP000054324">
    <property type="component" value="Unassembled WGS sequence"/>
</dbReference>